<feature type="domain" description="Mediator complex subunit MED14 N-terminal" evidence="11">
    <location>
        <begin position="60"/>
        <end position="245"/>
    </location>
</feature>
<evidence type="ECO:0000256" key="10">
    <source>
        <dbReference type="SAM" id="MobiDB-lite"/>
    </source>
</evidence>
<keyword evidence="4 9" id="KW-0805">Transcription regulation</keyword>
<dbReference type="InterPro" id="IPR055122">
    <property type="entry name" value="Med14_N"/>
</dbReference>
<dbReference type="GO" id="GO:0070847">
    <property type="term" value="C:core mediator complex"/>
    <property type="evidence" value="ECO:0007669"/>
    <property type="project" value="TreeGrafter"/>
</dbReference>
<evidence type="ECO:0000313" key="13">
    <source>
        <dbReference type="Proteomes" id="UP000029867"/>
    </source>
</evidence>
<keyword evidence="7 9" id="KW-0539">Nucleus</keyword>
<dbReference type="HOGENOM" id="CLU_283151_0_0_1"/>
<evidence type="ECO:0000256" key="9">
    <source>
        <dbReference type="RuleBase" id="RU365082"/>
    </source>
</evidence>
<comment type="subunit">
    <text evidence="9">Component of the Mediator complex.</text>
</comment>
<evidence type="ECO:0000256" key="7">
    <source>
        <dbReference type="ARBA" id="ARBA00023242"/>
    </source>
</evidence>
<organism evidence="12 13">
    <name type="scientific">Pichia kudriavzevii</name>
    <name type="common">Yeast</name>
    <name type="synonym">Issatchenkia orientalis</name>
    <dbReference type="NCBI Taxonomy" id="4909"/>
    <lineage>
        <taxon>Eukaryota</taxon>
        <taxon>Fungi</taxon>
        <taxon>Dikarya</taxon>
        <taxon>Ascomycota</taxon>
        <taxon>Saccharomycotina</taxon>
        <taxon>Pichiomycetes</taxon>
        <taxon>Pichiales</taxon>
        <taxon>Pichiaceae</taxon>
        <taxon>Pichia</taxon>
    </lineage>
</organism>
<evidence type="ECO:0000256" key="4">
    <source>
        <dbReference type="ARBA" id="ARBA00023015"/>
    </source>
</evidence>
<dbReference type="PANTHER" id="PTHR12809">
    <property type="entry name" value="MEDIATOR COMPLEX SUBUNIT"/>
    <property type="match status" value="1"/>
</dbReference>
<evidence type="ECO:0000256" key="3">
    <source>
        <dbReference type="ARBA" id="ARBA00019619"/>
    </source>
</evidence>
<dbReference type="GO" id="GO:0016592">
    <property type="term" value="C:mediator complex"/>
    <property type="evidence" value="ECO:0007669"/>
    <property type="project" value="UniProtKB-UniRule"/>
</dbReference>
<name>A0A099P170_PICKU</name>
<dbReference type="EMBL" id="JQFK01000029">
    <property type="protein sequence ID" value="KGK37821.1"/>
    <property type="molecule type" value="Genomic_DNA"/>
</dbReference>
<dbReference type="InterPro" id="IPR013947">
    <property type="entry name" value="Mediator_Med14"/>
</dbReference>
<dbReference type="GO" id="GO:0006357">
    <property type="term" value="P:regulation of transcription by RNA polymerase II"/>
    <property type="evidence" value="ECO:0007669"/>
    <property type="project" value="InterPro"/>
</dbReference>
<evidence type="ECO:0000256" key="2">
    <source>
        <dbReference type="ARBA" id="ARBA00007813"/>
    </source>
</evidence>
<comment type="subcellular location">
    <subcellularLocation>
        <location evidence="1 9">Nucleus</location>
    </subcellularLocation>
</comment>
<proteinExistence type="inferred from homology"/>
<dbReference type="Proteomes" id="UP000029867">
    <property type="component" value="Unassembled WGS sequence"/>
</dbReference>
<dbReference type="Pfam" id="PF08638">
    <property type="entry name" value="Med14"/>
    <property type="match status" value="1"/>
</dbReference>
<reference evidence="13" key="1">
    <citation type="journal article" date="2014" name="Microb. Cell Fact.">
        <title>Exploiting Issatchenkia orientalis SD108 for succinic acid production.</title>
        <authorList>
            <person name="Xiao H."/>
            <person name="Shao Z."/>
            <person name="Jiang Y."/>
            <person name="Dole S."/>
            <person name="Zhao H."/>
        </authorList>
    </citation>
    <scope>NUCLEOTIDE SEQUENCE [LARGE SCALE GENOMIC DNA]</scope>
    <source>
        <strain evidence="13">SD108</strain>
    </source>
</reference>
<accession>A0A099P170</accession>
<comment type="caution">
    <text evidence="12">The sequence shown here is derived from an EMBL/GenBank/DDBJ whole genome shotgun (WGS) entry which is preliminary data.</text>
</comment>
<evidence type="ECO:0000256" key="5">
    <source>
        <dbReference type="ARBA" id="ARBA00023159"/>
    </source>
</evidence>
<evidence type="ECO:0000313" key="12">
    <source>
        <dbReference type="EMBL" id="KGK37821.1"/>
    </source>
</evidence>
<dbReference type="AlphaFoldDB" id="A0A099P170"/>
<evidence type="ECO:0000256" key="1">
    <source>
        <dbReference type="ARBA" id="ARBA00004123"/>
    </source>
</evidence>
<evidence type="ECO:0000259" key="11">
    <source>
        <dbReference type="Pfam" id="PF08638"/>
    </source>
</evidence>
<dbReference type="VEuPathDB" id="FungiDB:C5L36_0A06030"/>
<keyword evidence="6 9" id="KW-0804">Transcription</keyword>
<gene>
    <name evidence="12" type="ORF">JL09_g3028</name>
</gene>
<evidence type="ECO:0000256" key="6">
    <source>
        <dbReference type="ARBA" id="ARBA00023163"/>
    </source>
</evidence>
<dbReference type="PANTHER" id="PTHR12809:SF2">
    <property type="entry name" value="MEDIATOR OF RNA POLYMERASE II TRANSCRIPTION SUBUNIT 14"/>
    <property type="match status" value="1"/>
</dbReference>
<comment type="similarity">
    <text evidence="2 9">Belongs to the Mediator complex subunit 14 family.</text>
</comment>
<dbReference type="GO" id="GO:0003712">
    <property type="term" value="F:transcription coregulator activity"/>
    <property type="evidence" value="ECO:0007669"/>
    <property type="project" value="UniProtKB-UniRule"/>
</dbReference>
<comment type="function">
    <text evidence="9">Component of the Mediator complex, a coactivator involved in the regulated transcription of nearly all RNA polymerase II-dependent genes. Mediator functions as a bridge to convey information from gene-specific regulatory proteins to the basal RNA polymerase II transcription machinery. Mediator is recruited to promoters by direct interactions with regulatory proteins and serves as a scaffold for the assembly of a functional preinitiation complex with RNA polymerase II and the general transcription factors.</text>
</comment>
<sequence length="1108" mass="126214">MTSVQERPPFSADMAQTKQSLPLPSGDDHAAVNGTSNNEKKVKSGGITPPPIPHITENMTPLGSIIERVGQDTFKRFKEFFMYLESTTDPDVVKKKHFLDILTTIRENYLRLYVIYKWSKNHKEISQFIDLFVWLREQNQTIQNVIGTFGGIKSSLISAKIPEPDLVTSLEVLLQGRPDLPTYNFLEGPELRPEFVLKVLQNLNVELSIKMASQETLPKEFHSYTIKNGAVCFNVPGYFSCSLSMLSDEKFRLIDFNLGFKLENSIIVPTQGEDTNSTILHTIQNYCDTVVNDEGFGGLYDILYNFSINSKIYLIHKQLIDLRMGLWRGNMTHSYTAEKSLITVSYWLQKKNVKPTTVQIGKFQNKNGECELSFKWFKEEVLQESIDVRLIDDDGNIDILLLLNTLIKEHIKSIILQLKEKLIESVEDVDKMIIISSDYEKLTFKIAQFKEITFSIDPLSGSSYFENPTNMMNRSAYKINCGISMNFIEILRLKMLIQESMFASMMNATGWVHLNNIRLSVDEIPKLKINYSNLKNGNLRSALTSIGVYRRKDWPTGWAILVAHFGFQSNVQLWCSKIQSIEGQWIINWCSEIELRELYEDVSGLCLTSALNMKTDVSYNEKQKQEEHNGPNEPTQLQNQRSMTYTDLVGLVKIASSKLTSNLIVKELIDHGCKLKILNLGDKLVNDFLIKNFKIDMTNLASTENAVMLIKNDSLFHIQNSKDSLILLISIKSSELSAKIYGQLIDNKSSRNLPDISFSDDYNTSIEYTSSDKRFKIESTVDLSSQFPLSISEKSSYLGNNLILSNTLSFLEKFAKTLNLLKIISRDSGLSIIRVLSDSITFQYGPDENEYITLRISSNGDGSINLELPPENPHYKYSQHLNSIVAAAPFNSRLIKELVLYMTETLKYCKAIDKICEGKAKALEDFNRKNDAVDYKKDPTKFRIMPEYGYVPSICNIENFRITYFRQYKVDIQQSSGKKKNTKSITDVLKFEILVELRHRINCVSKKHSKFFITLGDLRTDTLGVVNTMAQVKESYSKAEELIHCINQVCELTTKYFNGENFPTKIASGGIVFLQDGICCDFESIDIVLLDLHAHLLGLITPPNSKPN</sequence>
<evidence type="ECO:0000256" key="8">
    <source>
        <dbReference type="ARBA" id="ARBA00032007"/>
    </source>
</evidence>
<keyword evidence="5 9" id="KW-0010">Activator</keyword>
<protein>
    <recommendedName>
        <fullName evidence="3 9">Mediator of RNA polymerase II transcription subunit 14</fullName>
    </recommendedName>
    <alternativeName>
        <fullName evidence="8 9">Mediator complex subunit 14</fullName>
    </alternativeName>
</protein>
<feature type="region of interest" description="Disordered" evidence="10">
    <location>
        <begin position="1"/>
        <end position="53"/>
    </location>
</feature>
<dbReference type="eggNOG" id="KOG1875">
    <property type="taxonomic scope" value="Eukaryota"/>
</dbReference>